<evidence type="ECO:0000313" key="3">
    <source>
        <dbReference type="Proteomes" id="UP000267342"/>
    </source>
</evidence>
<keyword evidence="3" id="KW-1185">Reference proteome</keyword>
<dbReference type="EMBL" id="AP018933">
    <property type="protein sequence ID" value="BBG28981.1"/>
    <property type="molecule type" value="Genomic_DNA"/>
</dbReference>
<accession>A0A348HBH9</accession>
<dbReference type="KEGG" id="zpl:ZBT109_0183"/>
<dbReference type="AlphaFoldDB" id="A0A348HBH9"/>
<reference evidence="2 3" key="1">
    <citation type="submission" date="2018-09" db="EMBL/GenBank/DDBJ databases">
        <title>Zymobacter palmae IAM14233 (=T109) whole genome analysis.</title>
        <authorList>
            <person name="Yanase H."/>
        </authorList>
    </citation>
    <scope>NUCLEOTIDE SEQUENCE [LARGE SCALE GENOMIC DNA]</scope>
    <source>
        <strain evidence="2 3">IAM14233</strain>
    </source>
</reference>
<protein>
    <submittedName>
        <fullName evidence="2">Methenyl tetrahydrofolate cyclo hydrolase</fullName>
    </submittedName>
</protein>
<dbReference type="Proteomes" id="UP000267342">
    <property type="component" value="Chromosome"/>
</dbReference>
<gene>
    <name evidence="2" type="ORF">ZBT109_0183</name>
</gene>
<evidence type="ECO:0000256" key="1">
    <source>
        <dbReference type="SAM" id="MobiDB-lite"/>
    </source>
</evidence>
<dbReference type="GO" id="GO:0016787">
    <property type="term" value="F:hydrolase activity"/>
    <property type="evidence" value="ECO:0007669"/>
    <property type="project" value="UniProtKB-KW"/>
</dbReference>
<name>A0A348HBH9_9GAMM</name>
<keyword evidence="2" id="KW-0378">Hydrolase</keyword>
<sequence>MGEIGRTNKRSFLPHTKTPSPGDGDSALRALRLFGSGIQDAHTQCVRHLTQGFQRFRAVGLVDVDNDVADIGIGLQVLRGNVDVRFAEDAVDLGQYARHVGMDVQQAVAIRVCRQSDFWEVDRRQCRTVIGIGDQFFGHFQTDVFLGFHRGTTDMRCQDHVVETAQRGFKCFFVALRLDREHVNGCAQQVAAFQGFFKRLDVNDGTARSIDQNGILLHLGQFVAADHPLCLRCFRNVQADDVGFGQQFIKTFDLMSITEVKLSDDVVIDDVHAKRFGQHGKLGTDAAVADEAKGFAAYFMGFCSGLIPLAAVGAGVLLGNAAGEADGFCQYQLGNGACVGIRRVEDGNPAFQCGREINLIGTDAETADGVELFCCFKCCIIQLGAGTDTDKMSVTQFFVESFSTQGCRQVFDVGVASTLEVLYC</sequence>
<evidence type="ECO:0000313" key="2">
    <source>
        <dbReference type="EMBL" id="BBG28981.1"/>
    </source>
</evidence>
<organism evidence="2 3">
    <name type="scientific">Zymobacter palmae</name>
    <dbReference type="NCBI Taxonomy" id="33074"/>
    <lineage>
        <taxon>Bacteria</taxon>
        <taxon>Pseudomonadati</taxon>
        <taxon>Pseudomonadota</taxon>
        <taxon>Gammaproteobacteria</taxon>
        <taxon>Oceanospirillales</taxon>
        <taxon>Halomonadaceae</taxon>
        <taxon>Zymobacter group</taxon>
        <taxon>Zymobacter</taxon>
    </lineage>
</organism>
<feature type="region of interest" description="Disordered" evidence="1">
    <location>
        <begin position="1"/>
        <end position="25"/>
    </location>
</feature>
<proteinExistence type="predicted"/>